<dbReference type="UniPathway" id="UPA00219"/>
<evidence type="ECO:0000256" key="3">
    <source>
        <dbReference type="ARBA" id="ARBA00022960"/>
    </source>
</evidence>
<name>A0A382ZJ31_9ZZZZ</name>
<keyword evidence="2" id="KW-0808">Transferase</keyword>
<comment type="pathway">
    <text evidence="1">Cell wall biogenesis; peptidoglycan biosynthesis.</text>
</comment>
<dbReference type="InterPro" id="IPR038063">
    <property type="entry name" value="Transpep_catalytic_dom"/>
</dbReference>
<gene>
    <name evidence="7" type="ORF">METZ01_LOCUS447562</name>
</gene>
<dbReference type="PANTHER" id="PTHR30582">
    <property type="entry name" value="L,D-TRANSPEPTIDASE"/>
    <property type="match status" value="1"/>
</dbReference>
<protein>
    <recommendedName>
        <fullName evidence="6">L,D-TPase catalytic domain-containing protein</fullName>
    </recommendedName>
</protein>
<proteinExistence type="predicted"/>
<dbReference type="PROSITE" id="PS52029">
    <property type="entry name" value="LD_TPASE"/>
    <property type="match status" value="1"/>
</dbReference>
<evidence type="ECO:0000313" key="7">
    <source>
        <dbReference type="EMBL" id="SVD94708.1"/>
    </source>
</evidence>
<dbReference type="GO" id="GO:0016740">
    <property type="term" value="F:transferase activity"/>
    <property type="evidence" value="ECO:0007669"/>
    <property type="project" value="UniProtKB-KW"/>
</dbReference>
<dbReference type="EMBL" id="UINC01183789">
    <property type="protein sequence ID" value="SVD94708.1"/>
    <property type="molecule type" value="Genomic_DNA"/>
</dbReference>
<dbReference type="Pfam" id="PF03734">
    <property type="entry name" value="YkuD"/>
    <property type="match status" value="1"/>
</dbReference>
<dbReference type="GO" id="GO:0005576">
    <property type="term" value="C:extracellular region"/>
    <property type="evidence" value="ECO:0007669"/>
    <property type="project" value="TreeGrafter"/>
</dbReference>
<dbReference type="SUPFAM" id="SSF141523">
    <property type="entry name" value="L,D-transpeptidase catalytic domain-like"/>
    <property type="match status" value="1"/>
</dbReference>
<dbReference type="Gene3D" id="2.40.440.10">
    <property type="entry name" value="L,D-transpeptidase catalytic domain-like"/>
    <property type="match status" value="1"/>
</dbReference>
<reference evidence="7" key="1">
    <citation type="submission" date="2018-05" db="EMBL/GenBank/DDBJ databases">
        <authorList>
            <person name="Lanie J.A."/>
            <person name="Ng W.-L."/>
            <person name="Kazmierczak K.M."/>
            <person name="Andrzejewski T.M."/>
            <person name="Davidsen T.M."/>
            <person name="Wayne K.J."/>
            <person name="Tettelin H."/>
            <person name="Glass J.I."/>
            <person name="Rusch D."/>
            <person name="Podicherti R."/>
            <person name="Tsui H.-C.T."/>
            <person name="Winkler M.E."/>
        </authorList>
    </citation>
    <scope>NUCLEOTIDE SEQUENCE</scope>
</reference>
<keyword evidence="3" id="KW-0133">Cell shape</keyword>
<dbReference type="AlphaFoldDB" id="A0A382ZJ31"/>
<dbReference type="GO" id="GO:0071972">
    <property type="term" value="F:peptidoglycan L,D-transpeptidase activity"/>
    <property type="evidence" value="ECO:0007669"/>
    <property type="project" value="TreeGrafter"/>
</dbReference>
<dbReference type="CDD" id="cd16913">
    <property type="entry name" value="YkuD_like"/>
    <property type="match status" value="1"/>
</dbReference>
<dbReference type="GO" id="GO:0018104">
    <property type="term" value="P:peptidoglycan-protein cross-linking"/>
    <property type="evidence" value="ECO:0007669"/>
    <property type="project" value="TreeGrafter"/>
</dbReference>
<feature type="domain" description="L,D-TPase catalytic" evidence="6">
    <location>
        <begin position="42"/>
        <end position="190"/>
    </location>
</feature>
<evidence type="ECO:0000256" key="2">
    <source>
        <dbReference type="ARBA" id="ARBA00022679"/>
    </source>
</evidence>
<evidence type="ECO:0000259" key="6">
    <source>
        <dbReference type="PROSITE" id="PS52029"/>
    </source>
</evidence>
<evidence type="ECO:0000256" key="1">
    <source>
        <dbReference type="ARBA" id="ARBA00004752"/>
    </source>
</evidence>
<dbReference type="GO" id="GO:0071555">
    <property type="term" value="P:cell wall organization"/>
    <property type="evidence" value="ECO:0007669"/>
    <property type="project" value="UniProtKB-KW"/>
</dbReference>
<evidence type="ECO:0000256" key="4">
    <source>
        <dbReference type="ARBA" id="ARBA00022984"/>
    </source>
</evidence>
<sequence>MYVALSLLQPLLAVASSTTDSVHQDHRRLLQELTSAQTMATPYLVIDTRDNVVQLRDTDHRLLRSAVAATGAARRFQGREKLWKWSWKFATPSGRFSILRKVSDPLWVKPDWHFLEVGEQVPVFAEDPRRFQRGVLGRYALYFAKDLMIHGTLYEVNLGKSITHGCVRVGAEDLEYFYEHVDVGWPVYIY</sequence>
<accession>A0A382ZJ31</accession>
<organism evidence="7">
    <name type="scientific">marine metagenome</name>
    <dbReference type="NCBI Taxonomy" id="408172"/>
    <lineage>
        <taxon>unclassified sequences</taxon>
        <taxon>metagenomes</taxon>
        <taxon>ecological metagenomes</taxon>
    </lineage>
</organism>
<keyword evidence="4" id="KW-0573">Peptidoglycan synthesis</keyword>
<keyword evidence="5" id="KW-0961">Cell wall biogenesis/degradation</keyword>
<evidence type="ECO:0000256" key="5">
    <source>
        <dbReference type="ARBA" id="ARBA00023316"/>
    </source>
</evidence>
<dbReference type="GO" id="GO:0008360">
    <property type="term" value="P:regulation of cell shape"/>
    <property type="evidence" value="ECO:0007669"/>
    <property type="project" value="UniProtKB-KW"/>
</dbReference>
<dbReference type="InterPro" id="IPR050979">
    <property type="entry name" value="LD-transpeptidase"/>
</dbReference>
<dbReference type="PANTHER" id="PTHR30582:SF2">
    <property type="entry name" value="L,D-TRANSPEPTIDASE YCIB-RELATED"/>
    <property type="match status" value="1"/>
</dbReference>
<dbReference type="InterPro" id="IPR005490">
    <property type="entry name" value="LD_TPept_cat_dom"/>
</dbReference>